<organism evidence="2 3">
    <name type="scientific">Desulfonema magnum</name>
    <dbReference type="NCBI Taxonomy" id="45655"/>
    <lineage>
        <taxon>Bacteria</taxon>
        <taxon>Pseudomonadati</taxon>
        <taxon>Thermodesulfobacteriota</taxon>
        <taxon>Desulfobacteria</taxon>
        <taxon>Desulfobacterales</taxon>
        <taxon>Desulfococcaceae</taxon>
        <taxon>Desulfonema</taxon>
    </lineage>
</organism>
<dbReference type="EMBL" id="CP061800">
    <property type="protein sequence ID" value="QTA85914.1"/>
    <property type="molecule type" value="Genomic_DNA"/>
</dbReference>
<name>A0A975BIT1_9BACT</name>
<evidence type="ECO:0000313" key="3">
    <source>
        <dbReference type="Proteomes" id="UP000663722"/>
    </source>
</evidence>
<protein>
    <submittedName>
        <fullName evidence="2">Uncharacterized protein</fullName>
    </submittedName>
</protein>
<evidence type="ECO:0000256" key="1">
    <source>
        <dbReference type="SAM" id="Phobius"/>
    </source>
</evidence>
<proteinExistence type="predicted"/>
<keyword evidence="1" id="KW-0812">Transmembrane</keyword>
<reference evidence="2" key="1">
    <citation type="journal article" date="2021" name="Microb. Physiol.">
        <title>Proteogenomic Insights into the Physiology of Marine, Sulfate-Reducing, Filamentous Desulfonema limicola and Desulfonema magnum.</title>
        <authorList>
            <person name="Schnaars V."/>
            <person name="Wohlbrand L."/>
            <person name="Scheve S."/>
            <person name="Hinrichs C."/>
            <person name="Reinhardt R."/>
            <person name="Rabus R."/>
        </authorList>
    </citation>
    <scope>NUCLEOTIDE SEQUENCE</scope>
    <source>
        <strain evidence="2">4be13</strain>
    </source>
</reference>
<dbReference type="Proteomes" id="UP000663722">
    <property type="component" value="Chromosome"/>
</dbReference>
<sequence>MKTRPINDFPCFFFLRTSAGAFLLMPSSHQLIFYFYTTSFA</sequence>
<accession>A0A975BIT1</accession>
<dbReference type="AlphaFoldDB" id="A0A975BIT1"/>
<dbReference type="KEGG" id="dmm:dnm_019310"/>
<keyword evidence="1" id="KW-1133">Transmembrane helix</keyword>
<gene>
    <name evidence="2" type="ORF">dnm_019310</name>
</gene>
<evidence type="ECO:0000313" key="2">
    <source>
        <dbReference type="EMBL" id="QTA85914.1"/>
    </source>
</evidence>
<keyword evidence="3" id="KW-1185">Reference proteome</keyword>
<feature type="transmembrane region" description="Helical" evidence="1">
    <location>
        <begin position="12"/>
        <end position="36"/>
    </location>
</feature>
<keyword evidence="1" id="KW-0472">Membrane</keyword>